<evidence type="ECO:0000313" key="9">
    <source>
        <dbReference type="Proteomes" id="UP001363010"/>
    </source>
</evidence>
<dbReference type="PANTHER" id="PTHR33452:SF1">
    <property type="entry name" value="INNER MEMBRANE PROTEIN YPHA-RELATED"/>
    <property type="match status" value="1"/>
</dbReference>
<evidence type="ECO:0000256" key="6">
    <source>
        <dbReference type="ARBA" id="ARBA00023136"/>
    </source>
</evidence>
<evidence type="ECO:0000256" key="4">
    <source>
        <dbReference type="ARBA" id="ARBA00022692"/>
    </source>
</evidence>
<dbReference type="EMBL" id="JBBKZV010000002">
    <property type="protein sequence ID" value="MEJ8821163.1"/>
    <property type="molecule type" value="Genomic_DNA"/>
</dbReference>
<evidence type="ECO:0000256" key="3">
    <source>
        <dbReference type="ARBA" id="ARBA00022475"/>
    </source>
</evidence>
<comment type="caution">
    <text evidence="8">The sequence shown here is derived from an EMBL/GenBank/DDBJ whole genome shotgun (WGS) entry which is preliminary data.</text>
</comment>
<evidence type="ECO:0000313" key="8">
    <source>
        <dbReference type="EMBL" id="MEJ8821163.1"/>
    </source>
</evidence>
<evidence type="ECO:0000256" key="5">
    <source>
        <dbReference type="ARBA" id="ARBA00022989"/>
    </source>
</evidence>
<accession>A0ABU8VUN8</accession>
<feature type="transmembrane region" description="Helical" evidence="7">
    <location>
        <begin position="12"/>
        <end position="32"/>
    </location>
</feature>
<gene>
    <name evidence="8" type="ORF">WKW80_03805</name>
</gene>
<feature type="transmembrane region" description="Helical" evidence="7">
    <location>
        <begin position="77"/>
        <end position="96"/>
    </location>
</feature>
<proteinExistence type="inferred from homology"/>
<dbReference type="InterPro" id="IPR032808">
    <property type="entry name" value="DoxX"/>
</dbReference>
<organism evidence="8 9">
    <name type="scientific">Variovorax humicola</name>
    <dbReference type="NCBI Taxonomy" id="1769758"/>
    <lineage>
        <taxon>Bacteria</taxon>
        <taxon>Pseudomonadati</taxon>
        <taxon>Pseudomonadota</taxon>
        <taxon>Betaproteobacteria</taxon>
        <taxon>Burkholderiales</taxon>
        <taxon>Comamonadaceae</taxon>
        <taxon>Variovorax</taxon>
    </lineage>
</organism>
<dbReference type="InterPro" id="IPR051907">
    <property type="entry name" value="DoxX-like_oxidoreductase"/>
</dbReference>
<evidence type="ECO:0000256" key="7">
    <source>
        <dbReference type="SAM" id="Phobius"/>
    </source>
</evidence>
<dbReference type="RefSeq" id="WP_340362223.1">
    <property type="nucleotide sequence ID" value="NZ_JBBKZV010000002.1"/>
</dbReference>
<keyword evidence="3" id="KW-1003">Cell membrane</keyword>
<keyword evidence="9" id="KW-1185">Reference proteome</keyword>
<keyword evidence="4 7" id="KW-0812">Transmembrane</keyword>
<sequence>MHSTSSNNTTALPLAGRILLAAIFVVSALGKIAAPEATQGYIASVGLPVPLLSYLASIVIELAGGILLLVGYRTRVVAAGLAVFSIVSALIFHHALGDQNQLFHYLKNLAMAGGLIQVVAYGAGAFSIDIKRQGRAPTFATR</sequence>
<feature type="transmembrane region" description="Helical" evidence="7">
    <location>
        <begin position="108"/>
        <end position="128"/>
    </location>
</feature>
<evidence type="ECO:0000256" key="1">
    <source>
        <dbReference type="ARBA" id="ARBA00004651"/>
    </source>
</evidence>
<keyword evidence="5 7" id="KW-1133">Transmembrane helix</keyword>
<keyword evidence="6 7" id="KW-0472">Membrane</keyword>
<comment type="similarity">
    <text evidence="2">Belongs to the DoxX family.</text>
</comment>
<feature type="transmembrane region" description="Helical" evidence="7">
    <location>
        <begin position="52"/>
        <end position="70"/>
    </location>
</feature>
<protein>
    <submittedName>
        <fullName evidence="8">DoxX family protein</fullName>
    </submittedName>
</protein>
<evidence type="ECO:0000256" key="2">
    <source>
        <dbReference type="ARBA" id="ARBA00006679"/>
    </source>
</evidence>
<dbReference type="Pfam" id="PF07681">
    <property type="entry name" value="DoxX"/>
    <property type="match status" value="1"/>
</dbReference>
<dbReference type="PANTHER" id="PTHR33452">
    <property type="entry name" value="OXIDOREDUCTASE CATD-RELATED"/>
    <property type="match status" value="1"/>
</dbReference>
<name>A0ABU8VUN8_9BURK</name>
<reference evidence="8 9" key="1">
    <citation type="submission" date="2024-03" db="EMBL/GenBank/DDBJ databases">
        <title>Novel species of the genus Variovorax.</title>
        <authorList>
            <person name="Liu Q."/>
            <person name="Xin Y.-H."/>
        </authorList>
    </citation>
    <scope>NUCLEOTIDE SEQUENCE [LARGE SCALE GENOMIC DNA]</scope>
    <source>
        <strain evidence="8 9">KACC 18501</strain>
    </source>
</reference>
<comment type="subcellular location">
    <subcellularLocation>
        <location evidence="1">Cell membrane</location>
        <topology evidence="1">Multi-pass membrane protein</topology>
    </subcellularLocation>
</comment>
<dbReference type="Proteomes" id="UP001363010">
    <property type="component" value="Unassembled WGS sequence"/>
</dbReference>